<keyword evidence="1" id="KW-0805">Transcription regulation</keyword>
<accession>A0A4Q7UYN2</accession>
<sequence length="210" mass="23333">MDERKRQRLSSRDKVLLAAMELFGEGPGSTLSVRAVASRAGVSTGSLRYHFPTQRELQDEVLTRIYDLVAPDDRIHDGSAPARDRLVDCLRQVLAGAGVGSQARVATLTMVEQFIAPEPTEELRTAYLAIEREMRRRVEYWLTVLANEGALPEGDNTRRARFLLTVLNGLGMERALPAEDSILQHENDTLYAAVDHVLTPERPASAREPA</sequence>
<dbReference type="Pfam" id="PF00440">
    <property type="entry name" value="TetR_N"/>
    <property type="match status" value="1"/>
</dbReference>
<evidence type="ECO:0000259" key="5">
    <source>
        <dbReference type="PROSITE" id="PS50977"/>
    </source>
</evidence>
<comment type="caution">
    <text evidence="6">The sequence shown here is derived from an EMBL/GenBank/DDBJ whole genome shotgun (WGS) entry which is preliminary data.</text>
</comment>
<organism evidence="6 7">
    <name type="scientific">Pseudonocardia sediminis</name>
    <dbReference type="NCBI Taxonomy" id="1397368"/>
    <lineage>
        <taxon>Bacteria</taxon>
        <taxon>Bacillati</taxon>
        <taxon>Actinomycetota</taxon>
        <taxon>Actinomycetes</taxon>
        <taxon>Pseudonocardiales</taxon>
        <taxon>Pseudonocardiaceae</taxon>
        <taxon>Pseudonocardia</taxon>
    </lineage>
</organism>
<evidence type="ECO:0000313" key="7">
    <source>
        <dbReference type="Proteomes" id="UP000291591"/>
    </source>
</evidence>
<dbReference type="GO" id="GO:0003700">
    <property type="term" value="F:DNA-binding transcription factor activity"/>
    <property type="evidence" value="ECO:0007669"/>
    <property type="project" value="TreeGrafter"/>
</dbReference>
<dbReference type="RefSeq" id="WP_242623199.1">
    <property type="nucleotide sequence ID" value="NZ_SHKL01000001.1"/>
</dbReference>
<dbReference type="EMBL" id="SHKL01000001">
    <property type="protein sequence ID" value="RZT86915.1"/>
    <property type="molecule type" value="Genomic_DNA"/>
</dbReference>
<dbReference type="PROSITE" id="PS01081">
    <property type="entry name" value="HTH_TETR_1"/>
    <property type="match status" value="1"/>
</dbReference>
<keyword evidence="7" id="KW-1185">Reference proteome</keyword>
<keyword evidence="3" id="KW-0804">Transcription</keyword>
<dbReference type="Gene3D" id="1.10.357.10">
    <property type="entry name" value="Tetracycline Repressor, domain 2"/>
    <property type="match status" value="1"/>
</dbReference>
<proteinExistence type="predicted"/>
<dbReference type="InterPro" id="IPR036271">
    <property type="entry name" value="Tet_transcr_reg_TetR-rel_C_sf"/>
</dbReference>
<dbReference type="PANTHER" id="PTHR30055">
    <property type="entry name" value="HTH-TYPE TRANSCRIPTIONAL REGULATOR RUTR"/>
    <property type="match status" value="1"/>
</dbReference>
<evidence type="ECO:0000256" key="2">
    <source>
        <dbReference type="ARBA" id="ARBA00023125"/>
    </source>
</evidence>
<dbReference type="PANTHER" id="PTHR30055:SF234">
    <property type="entry name" value="HTH-TYPE TRANSCRIPTIONAL REGULATOR BETI"/>
    <property type="match status" value="1"/>
</dbReference>
<keyword evidence="2 4" id="KW-0238">DNA-binding</keyword>
<dbReference type="InterPro" id="IPR023772">
    <property type="entry name" value="DNA-bd_HTH_TetR-type_CS"/>
</dbReference>
<feature type="DNA-binding region" description="H-T-H motif" evidence="4">
    <location>
        <begin position="32"/>
        <end position="51"/>
    </location>
</feature>
<dbReference type="SUPFAM" id="SSF46689">
    <property type="entry name" value="Homeodomain-like"/>
    <property type="match status" value="1"/>
</dbReference>
<dbReference type="InterPro" id="IPR001647">
    <property type="entry name" value="HTH_TetR"/>
</dbReference>
<dbReference type="SUPFAM" id="SSF48498">
    <property type="entry name" value="Tetracyclin repressor-like, C-terminal domain"/>
    <property type="match status" value="1"/>
</dbReference>
<gene>
    <name evidence="6" type="ORF">EV383_3814</name>
</gene>
<dbReference type="AlphaFoldDB" id="A0A4Q7UYN2"/>
<evidence type="ECO:0000313" key="6">
    <source>
        <dbReference type="EMBL" id="RZT86915.1"/>
    </source>
</evidence>
<dbReference type="InterPro" id="IPR050109">
    <property type="entry name" value="HTH-type_TetR-like_transc_reg"/>
</dbReference>
<dbReference type="Proteomes" id="UP000291591">
    <property type="component" value="Unassembled WGS sequence"/>
</dbReference>
<evidence type="ECO:0000256" key="1">
    <source>
        <dbReference type="ARBA" id="ARBA00023015"/>
    </source>
</evidence>
<name>A0A4Q7UYN2_PSEST</name>
<feature type="domain" description="HTH tetR-type" evidence="5">
    <location>
        <begin position="9"/>
        <end position="69"/>
    </location>
</feature>
<evidence type="ECO:0000256" key="3">
    <source>
        <dbReference type="ARBA" id="ARBA00023163"/>
    </source>
</evidence>
<protein>
    <submittedName>
        <fullName evidence="6">TetR family transcriptional regulator</fullName>
    </submittedName>
</protein>
<reference evidence="6 7" key="1">
    <citation type="submission" date="2019-02" db="EMBL/GenBank/DDBJ databases">
        <title>Sequencing the genomes of 1000 actinobacteria strains.</title>
        <authorList>
            <person name="Klenk H.-P."/>
        </authorList>
    </citation>
    <scope>NUCLEOTIDE SEQUENCE [LARGE SCALE GENOMIC DNA]</scope>
    <source>
        <strain evidence="6 7">DSM 45779</strain>
    </source>
</reference>
<dbReference type="GO" id="GO:0000976">
    <property type="term" value="F:transcription cis-regulatory region binding"/>
    <property type="evidence" value="ECO:0007669"/>
    <property type="project" value="TreeGrafter"/>
</dbReference>
<evidence type="ECO:0000256" key="4">
    <source>
        <dbReference type="PROSITE-ProRule" id="PRU00335"/>
    </source>
</evidence>
<dbReference type="InterPro" id="IPR009057">
    <property type="entry name" value="Homeodomain-like_sf"/>
</dbReference>
<dbReference type="PROSITE" id="PS50977">
    <property type="entry name" value="HTH_TETR_2"/>
    <property type="match status" value="1"/>
</dbReference>